<dbReference type="PANTHER" id="PTHR35094">
    <property type="entry name" value="LEUCINE-RICH REPEAT EXTENSIN-LIKE PROTEIN 2"/>
    <property type="match status" value="1"/>
</dbReference>
<keyword evidence="2" id="KW-0812">Transmembrane</keyword>
<evidence type="ECO:0000313" key="4">
    <source>
        <dbReference type="EMBL" id="KAL3635994.1"/>
    </source>
</evidence>
<keyword evidence="2" id="KW-1133">Transmembrane helix</keyword>
<dbReference type="PRINTS" id="PR01217">
    <property type="entry name" value="PRICHEXTENSN"/>
</dbReference>
<accession>A0ABD3D420</accession>
<feature type="chain" id="PRO_5044762171" evidence="3">
    <location>
        <begin position="23"/>
        <end position="158"/>
    </location>
</feature>
<dbReference type="Proteomes" id="UP001632038">
    <property type="component" value="Unassembled WGS sequence"/>
</dbReference>
<feature type="compositionally biased region" description="Pro residues" evidence="1">
    <location>
        <begin position="55"/>
        <end position="98"/>
    </location>
</feature>
<evidence type="ECO:0000313" key="5">
    <source>
        <dbReference type="Proteomes" id="UP001632038"/>
    </source>
</evidence>
<dbReference type="AlphaFoldDB" id="A0ABD3D420"/>
<dbReference type="EMBL" id="JAVIJP010000027">
    <property type="protein sequence ID" value="KAL3635994.1"/>
    <property type="molecule type" value="Genomic_DNA"/>
</dbReference>
<sequence>MAFLKIFQFTIFLAIFSILAQSQEITKSRKLDEVSPPVDFQNKCGGCPCNNPCTPPAASPPPPSPPPPALSPPPPSPELPPPTPKKSPPSSYCPPPPQSGGGGGGSPYPPNPPYIFMNGPPQDLYPVDSTFSGSGRSYSAGLVPFLISWVVGLFIAFW</sequence>
<keyword evidence="5" id="KW-1185">Reference proteome</keyword>
<evidence type="ECO:0000256" key="2">
    <source>
        <dbReference type="SAM" id="Phobius"/>
    </source>
</evidence>
<keyword evidence="2" id="KW-0472">Membrane</keyword>
<feature type="region of interest" description="Disordered" evidence="1">
    <location>
        <begin position="55"/>
        <end position="120"/>
    </location>
</feature>
<protein>
    <submittedName>
        <fullName evidence="4">Uncharacterized protein</fullName>
    </submittedName>
</protein>
<gene>
    <name evidence="4" type="ORF">CASFOL_020541</name>
</gene>
<organism evidence="4 5">
    <name type="scientific">Castilleja foliolosa</name>
    <dbReference type="NCBI Taxonomy" id="1961234"/>
    <lineage>
        <taxon>Eukaryota</taxon>
        <taxon>Viridiplantae</taxon>
        <taxon>Streptophyta</taxon>
        <taxon>Embryophyta</taxon>
        <taxon>Tracheophyta</taxon>
        <taxon>Spermatophyta</taxon>
        <taxon>Magnoliopsida</taxon>
        <taxon>eudicotyledons</taxon>
        <taxon>Gunneridae</taxon>
        <taxon>Pentapetalae</taxon>
        <taxon>asterids</taxon>
        <taxon>lamiids</taxon>
        <taxon>Lamiales</taxon>
        <taxon>Orobanchaceae</taxon>
        <taxon>Pedicularideae</taxon>
        <taxon>Castillejinae</taxon>
        <taxon>Castilleja</taxon>
    </lineage>
</organism>
<name>A0ABD3D420_9LAMI</name>
<proteinExistence type="predicted"/>
<comment type="caution">
    <text evidence="4">The sequence shown here is derived from an EMBL/GenBank/DDBJ whole genome shotgun (WGS) entry which is preliminary data.</text>
</comment>
<evidence type="ECO:0000256" key="3">
    <source>
        <dbReference type="SAM" id="SignalP"/>
    </source>
</evidence>
<feature type="signal peptide" evidence="3">
    <location>
        <begin position="1"/>
        <end position="22"/>
    </location>
</feature>
<reference evidence="5" key="1">
    <citation type="journal article" date="2024" name="IScience">
        <title>Strigolactones Initiate the Formation of Haustorium-like Structures in Castilleja.</title>
        <authorList>
            <person name="Buerger M."/>
            <person name="Peterson D."/>
            <person name="Chory J."/>
        </authorList>
    </citation>
    <scope>NUCLEOTIDE SEQUENCE [LARGE SCALE GENOMIC DNA]</scope>
</reference>
<evidence type="ECO:0000256" key="1">
    <source>
        <dbReference type="SAM" id="MobiDB-lite"/>
    </source>
</evidence>
<feature type="transmembrane region" description="Helical" evidence="2">
    <location>
        <begin position="138"/>
        <end position="157"/>
    </location>
</feature>
<keyword evidence="3" id="KW-0732">Signal</keyword>
<dbReference type="PANTHER" id="PTHR35094:SF1">
    <property type="entry name" value="PROTEIN, PUTATIVE-RELATED"/>
    <property type="match status" value="1"/>
</dbReference>